<reference evidence="2" key="1">
    <citation type="journal article" date="2014" name="Int. J. Syst. Evol. Microbiol.">
        <title>Complete genome sequence of Corynebacterium casei LMG S-19264T (=DSM 44701T), isolated from a smear-ripened cheese.</title>
        <authorList>
            <consortium name="US DOE Joint Genome Institute (JGI-PGF)"/>
            <person name="Walter F."/>
            <person name="Albersmeier A."/>
            <person name="Kalinowski J."/>
            <person name="Ruckert C."/>
        </authorList>
    </citation>
    <scope>NUCLEOTIDE SEQUENCE</scope>
    <source>
        <strain evidence="2">CGMCC 4.3508</strain>
    </source>
</reference>
<gene>
    <name evidence="2" type="ORF">GCM10011588_46400</name>
</gene>
<reference evidence="2" key="2">
    <citation type="submission" date="2020-09" db="EMBL/GenBank/DDBJ databases">
        <authorList>
            <person name="Sun Q."/>
            <person name="Zhou Y."/>
        </authorList>
    </citation>
    <scope>NUCLEOTIDE SEQUENCE</scope>
    <source>
        <strain evidence="2">CGMCC 4.3508</strain>
    </source>
</reference>
<feature type="chain" id="PRO_5036897040" evidence="1">
    <location>
        <begin position="23"/>
        <end position="165"/>
    </location>
</feature>
<protein>
    <submittedName>
        <fullName evidence="2">Uncharacterized protein</fullName>
    </submittedName>
</protein>
<keyword evidence="1" id="KW-0732">Signal</keyword>
<organism evidence="2 3">
    <name type="scientific">Nocardia jinanensis</name>
    <dbReference type="NCBI Taxonomy" id="382504"/>
    <lineage>
        <taxon>Bacteria</taxon>
        <taxon>Bacillati</taxon>
        <taxon>Actinomycetota</taxon>
        <taxon>Actinomycetes</taxon>
        <taxon>Mycobacteriales</taxon>
        <taxon>Nocardiaceae</taxon>
        <taxon>Nocardia</taxon>
    </lineage>
</organism>
<evidence type="ECO:0000313" key="2">
    <source>
        <dbReference type="EMBL" id="GGL26308.1"/>
    </source>
</evidence>
<accession>A0A917RSN9</accession>
<evidence type="ECO:0000256" key="1">
    <source>
        <dbReference type="SAM" id="SignalP"/>
    </source>
</evidence>
<dbReference type="AlphaFoldDB" id="A0A917RSN9"/>
<dbReference type="EMBL" id="BMMH01000010">
    <property type="protein sequence ID" value="GGL26308.1"/>
    <property type="molecule type" value="Genomic_DNA"/>
</dbReference>
<dbReference type="Proteomes" id="UP000638263">
    <property type="component" value="Unassembled WGS sequence"/>
</dbReference>
<comment type="caution">
    <text evidence="2">The sequence shown here is derived from an EMBL/GenBank/DDBJ whole genome shotgun (WGS) entry which is preliminary data.</text>
</comment>
<feature type="signal peptide" evidence="1">
    <location>
        <begin position="1"/>
        <end position="22"/>
    </location>
</feature>
<sequence length="165" mass="17424">MRSLRTTAFAPALRSLRTTAFAPALLSLRTTAYAPALRSLRTTGSALVMRGLWKLRPTAAHQAYLHLRSGCARSTEGSTQLHPPSDGTAAESTASCIYAPACKPNRIPTSAFTAAMGGPERSLLNCRPQACVRARCGHVSAAEGAALSGIRQGRESGNKARLRCC</sequence>
<proteinExistence type="predicted"/>
<name>A0A917RSN9_9NOCA</name>
<keyword evidence="3" id="KW-1185">Reference proteome</keyword>
<evidence type="ECO:0000313" key="3">
    <source>
        <dbReference type="Proteomes" id="UP000638263"/>
    </source>
</evidence>